<evidence type="ECO:0000259" key="2">
    <source>
        <dbReference type="Pfam" id="PF03979"/>
    </source>
</evidence>
<name>A0A7W7NZ41_9SPHN</name>
<protein>
    <recommendedName>
        <fullName evidence="2">RNA polymerase sigma factor 70 region 1.1 domain-containing protein</fullName>
    </recommendedName>
</protein>
<dbReference type="InterPro" id="IPR007127">
    <property type="entry name" value="RNA_pol_sigma_70_r1_1"/>
</dbReference>
<dbReference type="InterPro" id="IPR013325">
    <property type="entry name" value="RNA_pol_sigma_r2"/>
</dbReference>
<accession>A0A7W7NZ41</accession>
<dbReference type="Gene3D" id="1.10.220.120">
    <property type="entry name" value="Sigma-70 factor, region 1.1"/>
    <property type="match status" value="1"/>
</dbReference>
<reference evidence="3 4" key="1">
    <citation type="submission" date="2020-08" db="EMBL/GenBank/DDBJ databases">
        <title>Functional genomics of gut bacteria from endangered species of beetles.</title>
        <authorList>
            <person name="Carlos-Shanley C."/>
        </authorList>
    </citation>
    <scope>NUCLEOTIDE SEQUENCE [LARGE SCALE GENOMIC DNA]</scope>
    <source>
        <strain evidence="3 4">S00245</strain>
    </source>
</reference>
<dbReference type="GO" id="GO:0006352">
    <property type="term" value="P:DNA-templated transcription initiation"/>
    <property type="evidence" value="ECO:0007669"/>
    <property type="project" value="InterPro"/>
</dbReference>
<sequence length="238" mass="26258">MSTDEPHVGSDALLIDADEGGVAQFIARARRRGPVTMDEVEAALPQDQMSNAQIEQVMAAISAKGIRIVEIHEGGEEEEGRAADRDDLSVELDTDGEATLERRLPTNRAAEILGHTDDPIRMYLREMDGGEMLSCVSEAVVTKRTEAGRDMMIWGLCESFLTMHAIIKWSEAIDSGEMQPRETIYLDAMHSTEPAAEMLLPEVDREISQATAGLSYKEDDEDQRTATASGLNRRPVRI</sequence>
<dbReference type="EMBL" id="JACHLR010000035">
    <property type="protein sequence ID" value="MBB4860870.1"/>
    <property type="molecule type" value="Genomic_DNA"/>
</dbReference>
<dbReference type="SUPFAM" id="SSF88946">
    <property type="entry name" value="Sigma2 domain of RNA polymerase sigma factors"/>
    <property type="match status" value="1"/>
</dbReference>
<dbReference type="GO" id="GO:0016987">
    <property type="term" value="F:sigma factor activity"/>
    <property type="evidence" value="ECO:0007669"/>
    <property type="project" value="InterPro"/>
</dbReference>
<dbReference type="Pfam" id="PF03979">
    <property type="entry name" value="Sigma70_r1_1"/>
    <property type="match status" value="1"/>
</dbReference>
<dbReference type="InterPro" id="IPR042189">
    <property type="entry name" value="RNA_pol_sigma_70_r1_1_sf"/>
</dbReference>
<feature type="region of interest" description="Disordered" evidence="1">
    <location>
        <begin position="212"/>
        <end position="238"/>
    </location>
</feature>
<evidence type="ECO:0000256" key="1">
    <source>
        <dbReference type="SAM" id="MobiDB-lite"/>
    </source>
</evidence>
<gene>
    <name evidence="3" type="ORF">HNO88_004216</name>
</gene>
<evidence type="ECO:0000313" key="3">
    <source>
        <dbReference type="EMBL" id="MBB4860870.1"/>
    </source>
</evidence>
<proteinExistence type="predicted"/>
<evidence type="ECO:0000313" key="4">
    <source>
        <dbReference type="Proteomes" id="UP000555448"/>
    </source>
</evidence>
<dbReference type="Gene3D" id="1.10.601.10">
    <property type="entry name" value="RNA Polymerase Primary Sigma Factor"/>
    <property type="match status" value="1"/>
</dbReference>
<dbReference type="AlphaFoldDB" id="A0A7W7NZ41"/>
<dbReference type="RefSeq" id="WP_184250381.1">
    <property type="nucleotide sequence ID" value="NZ_JACHLR010000035.1"/>
</dbReference>
<dbReference type="GO" id="GO:0003677">
    <property type="term" value="F:DNA binding"/>
    <property type="evidence" value="ECO:0007669"/>
    <property type="project" value="InterPro"/>
</dbReference>
<keyword evidence="4" id="KW-1185">Reference proteome</keyword>
<comment type="caution">
    <text evidence="3">The sequence shown here is derived from an EMBL/GenBank/DDBJ whole genome shotgun (WGS) entry which is preliminary data.</text>
</comment>
<organism evidence="3 4">
    <name type="scientific">Novosphingobium chloroacetimidivorans</name>
    <dbReference type="NCBI Taxonomy" id="1428314"/>
    <lineage>
        <taxon>Bacteria</taxon>
        <taxon>Pseudomonadati</taxon>
        <taxon>Pseudomonadota</taxon>
        <taxon>Alphaproteobacteria</taxon>
        <taxon>Sphingomonadales</taxon>
        <taxon>Sphingomonadaceae</taxon>
        <taxon>Novosphingobium</taxon>
    </lineage>
</organism>
<dbReference type="Proteomes" id="UP000555448">
    <property type="component" value="Unassembled WGS sequence"/>
</dbReference>
<feature type="domain" description="RNA polymerase sigma factor 70 region 1.1" evidence="2">
    <location>
        <begin position="21"/>
        <end position="87"/>
    </location>
</feature>